<reference evidence="1" key="2">
    <citation type="submission" date="2018-05" db="EMBL/GenBank/DDBJ databases">
        <title>OpunRS2 (Oryza punctata Reference Sequence Version 2).</title>
        <authorList>
            <person name="Zhang J."/>
            <person name="Kudrna D."/>
            <person name="Lee S."/>
            <person name="Talag J."/>
            <person name="Welchert J."/>
            <person name="Wing R.A."/>
        </authorList>
    </citation>
    <scope>NUCLEOTIDE SEQUENCE [LARGE SCALE GENOMIC DNA]</scope>
</reference>
<name>A0A0E0LC57_ORYPU</name>
<protein>
    <submittedName>
        <fullName evidence="1">Uncharacterized protein</fullName>
    </submittedName>
</protein>
<dbReference type="EnsemblPlants" id="OPUNC06G15250.1">
    <property type="protein sequence ID" value="OPUNC06G15250.1"/>
    <property type="gene ID" value="OPUNC06G15250"/>
</dbReference>
<evidence type="ECO:0000313" key="2">
    <source>
        <dbReference type="Proteomes" id="UP000026962"/>
    </source>
</evidence>
<evidence type="ECO:0000313" key="1">
    <source>
        <dbReference type="EnsemblPlants" id="OPUNC06G15250.1"/>
    </source>
</evidence>
<sequence length="60" mass="7166">MWLTTVAQALYRRQWIRDIKSAPAWANHMRQRPNGCKDKITRVMYGATFDLEAIFKARWP</sequence>
<reference evidence="1" key="1">
    <citation type="submission" date="2015-04" db="UniProtKB">
        <authorList>
            <consortium name="EnsemblPlants"/>
        </authorList>
    </citation>
    <scope>IDENTIFICATION</scope>
</reference>
<proteinExistence type="predicted"/>
<dbReference type="AlphaFoldDB" id="A0A0E0LC57"/>
<dbReference type="Gramene" id="OPUNC06G15250.1">
    <property type="protein sequence ID" value="OPUNC06G15250.1"/>
    <property type="gene ID" value="OPUNC06G15250"/>
</dbReference>
<dbReference type="Proteomes" id="UP000026962">
    <property type="component" value="Chromosome 6"/>
</dbReference>
<accession>A0A0E0LC57</accession>
<dbReference type="HOGENOM" id="CLU_2945775_0_0_1"/>
<organism evidence="1">
    <name type="scientific">Oryza punctata</name>
    <name type="common">Red rice</name>
    <dbReference type="NCBI Taxonomy" id="4537"/>
    <lineage>
        <taxon>Eukaryota</taxon>
        <taxon>Viridiplantae</taxon>
        <taxon>Streptophyta</taxon>
        <taxon>Embryophyta</taxon>
        <taxon>Tracheophyta</taxon>
        <taxon>Spermatophyta</taxon>
        <taxon>Magnoliopsida</taxon>
        <taxon>Liliopsida</taxon>
        <taxon>Poales</taxon>
        <taxon>Poaceae</taxon>
        <taxon>BOP clade</taxon>
        <taxon>Oryzoideae</taxon>
        <taxon>Oryzeae</taxon>
        <taxon>Oryzinae</taxon>
        <taxon>Oryza</taxon>
    </lineage>
</organism>
<keyword evidence="2" id="KW-1185">Reference proteome</keyword>